<evidence type="ECO:0000313" key="1">
    <source>
        <dbReference type="EMBL" id="KAK7880523.1"/>
    </source>
</evidence>
<keyword evidence="2" id="KW-1185">Reference proteome</keyword>
<feature type="non-terminal residue" evidence="1">
    <location>
        <position position="431"/>
    </location>
</feature>
<protein>
    <recommendedName>
        <fullName evidence="3">RAP domain-containing protein</fullName>
    </recommendedName>
</protein>
<dbReference type="AlphaFoldDB" id="A0AAW0MVM7"/>
<dbReference type="EMBL" id="JBBPFD010000084">
    <property type="protein sequence ID" value="KAK7880523.1"/>
    <property type="molecule type" value="Genomic_DNA"/>
</dbReference>
<proteinExistence type="predicted"/>
<evidence type="ECO:0000313" key="2">
    <source>
        <dbReference type="Proteomes" id="UP001460270"/>
    </source>
</evidence>
<evidence type="ECO:0008006" key="3">
    <source>
        <dbReference type="Google" id="ProtNLM"/>
    </source>
</evidence>
<sequence length="431" mass="47877">MSRASANVMRRAFLFYSQRLLQNPPSVSCTAASKQHLSTPKTTFCSDFRWFSDVGTYSKEFESEKETPLAGTRTVSKPKSVFMDELAYQPLSDEDLEQHEEDDGGAAAPGAASDVGARRVGAFTAARGGRVTYLPDTHLVYSLLALVKLRVEPKSRIVQTYLRAAQERINEFDDRNLSILSACLENLEEGANVQALKQGIRLLVEQRLPRINNVIHLQTMMRLVGKDAPPTLKHKLEVTALLQQHVYQSRVSVGAVHASNAQFMISTLASVKFCSKPLLSICSRNITGKTDQTELSGIPFNRLLTVLLSFKELRFRDLQLLSQCPRYSASMVQLEQQAADPDPVRSGEPVLPSLLCWTRLQTEFSLILELWPSETCCVCSKSAPLSYYLKTKLAASRPPPVSPVHEHLSSDSSAANFLRASDACSRDCDRH</sequence>
<gene>
    <name evidence="1" type="ORF">WMY93_032825</name>
</gene>
<dbReference type="Proteomes" id="UP001460270">
    <property type="component" value="Unassembled WGS sequence"/>
</dbReference>
<reference evidence="2" key="1">
    <citation type="submission" date="2024-04" db="EMBL/GenBank/DDBJ databases">
        <title>Salinicola lusitanus LLJ914,a marine bacterium isolated from the Okinawa Trough.</title>
        <authorList>
            <person name="Li J."/>
        </authorList>
    </citation>
    <scope>NUCLEOTIDE SEQUENCE [LARGE SCALE GENOMIC DNA]</scope>
</reference>
<organism evidence="1 2">
    <name type="scientific">Mugilogobius chulae</name>
    <name type="common">yellowstripe goby</name>
    <dbReference type="NCBI Taxonomy" id="88201"/>
    <lineage>
        <taxon>Eukaryota</taxon>
        <taxon>Metazoa</taxon>
        <taxon>Chordata</taxon>
        <taxon>Craniata</taxon>
        <taxon>Vertebrata</taxon>
        <taxon>Euteleostomi</taxon>
        <taxon>Actinopterygii</taxon>
        <taxon>Neopterygii</taxon>
        <taxon>Teleostei</taxon>
        <taxon>Neoteleostei</taxon>
        <taxon>Acanthomorphata</taxon>
        <taxon>Gobiaria</taxon>
        <taxon>Gobiiformes</taxon>
        <taxon>Gobioidei</taxon>
        <taxon>Gobiidae</taxon>
        <taxon>Gobionellinae</taxon>
        <taxon>Mugilogobius</taxon>
    </lineage>
</organism>
<accession>A0AAW0MVM7</accession>
<comment type="caution">
    <text evidence="1">The sequence shown here is derived from an EMBL/GenBank/DDBJ whole genome shotgun (WGS) entry which is preliminary data.</text>
</comment>
<name>A0AAW0MVM7_9GOBI</name>